<keyword evidence="14" id="KW-0472">Membrane</keyword>
<dbReference type="GO" id="GO:0008955">
    <property type="term" value="F:peptidoglycan glycosyltransferase activity"/>
    <property type="evidence" value="ECO:0007669"/>
    <property type="project" value="UniProtKB-EC"/>
</dbReference>
<evidence type="ECO:0000313" key="17">
    <source>
        <dbReference type="EMBL" id="KAA1428724.1"/>
    </source>
</evidence>
<evidence type="ECO:0000256" key="5">
    <source>
        <dbReference type="ARBA" id="ARBA00022676"/>
    </source>
</evidence>
<dbReference type="SUPFAM" id="SSF53955">
    <property type="entry name" value="Lysozyme-like"/>
    <property type="match status" value="1"/>
</dbReference>
<gene>
    <name evidence="17" type="ORF">F0U47_00420</name>
</gene>
<comment type="similarity">
    <text evidence="1">In the C-terminal section; belongs to the transpeptidase family.</text>
</comment>
<keyword evidence="11" id="KW-0961">Cell wall biogenesis/degradation</keyword>
<keyword evidence="7" id="KW-0378">Hydrolase</keyword>
<keyword evidence="9" id="KW-0573">Peptidoglycan synthesis</keyword>
<dbReference type="PANTHER" id="PTHR32282:SF33">
    <property type="entry name" value="PEPTIDOGLYCAN GLYCOSYLTRANSFERASE"/>
    <property type="match status" value="1"/>
</dbReference>
<evidence type="ECO:0000256" key="13">
    <source>
        <dbReference type="ARBA" id="ARBA00049902"/>
    </source>
</evidence>
<keyword evidence="3" id="KW-0121">Carboxypeptidase</keyword>
<keyword evidence="5" id="KW-0328">Glycosyltransferase</keyword>
<dbReference type="Pfam" id="PF00905">
    <property type="entry name" value="Transpeptidase"/>
    <property type="match status" value="1"/>
</dbReference>
<evidence type="ECO:0000256" key="9">
    <source>
        <dbReference type="ARBA" id="ARBA00022984"/>
    </source>
</evidence>
<keyword evidence="6 17" id="KW-0808">Transferase</keyword>
<evidence type="ECO:0000256" key="7">
    <source>
        <dbReference type="ARBA" id="ARBA00022801"/>
    </source>
</evidence>
<dbReference type="PANTHER" id="PTHR32282">
    <property type="entry name" value="BINDING PROTEIN TRANSPEPTIDASE, PUTATIVE-RELATED"/>
    <property type="match status" value="1"/>
</dbReference>
<keyword evidence="14" id="KW-0812">Transmembrane</keyword>
<dbReference type="InterPro" id="IPR050396">
    <property type="entry name" value="Glycosyltr_51/Transpeptidase"/>
</dbReference>
<evidence type="ECO:0000256" key="3">
    <source>
        <dbReference type="ARBA" id="ARBA00022645"/>
    </source>
</evidence>
<proteinExistence type="inferred from homology"/>
<dbReference type="InterPro" id="IPR012338">
    <property type="entry name" value="Beta-lactam/transpept-like"/>
</dbReference>
<name>A0A5B1M7N3_9ACTN</name>
<accession>A0A5B1M7N3</accession>
<dbReference type="GO" id="GO:0008658">
    <property type="term" value="F:penicillin binding"/>
    <property type="evidence" value="ECO:0007669"/>
    <property type="project" value="InterPro"/>
</dbReference>
<comment type="catalytic activity">
    <reaction evidence="13">
        <text>[GlcNAc-(1-&gt;4)-Mur2Ac(oyl-L-Ala-gamma-D-Glu-L-Lys-D-Ala-D-Ala)](n)-di-trans,octa-cis-undecaprenyl diphosphate + beta-D-GlcNAc-(1-&gt;4)-Mur2Ac(oyl-L-Ala-gamma-D-Glu-L-Lys-D-Ala-D-Ala)-di-trans,octa-cis-undecaprenyl diphosphate = [GlcNAc-(1-&gt;4)-Mur2Ac(oyl-L-Ala-gamma-D-Glu-L-Lys-D-Ala-D-Ala)](n+1)-di-trans,octa-cis-undecaprenyl diphosphate + di-trans,octa-cis-undecaprenyl diphosphate + H(+)</text>
        <dbReference type="Rhea" id="RHEA:23708"/>
        <dbReference type="Rhea" id="RHEA-COMP:9602"/>
        <dbReference type="Rhea" id="RHEA-COMP:9603"/>
        <dbReference type="ChEBI" id="CHEBI:15378"/>
        <dbReference type="ChEBI" id="CHEBI:58405"/>
        <dbReference type="ChEBI" id="CHEBI:60033"/>
        <dbReference type="ChEBI" id="CHEBI:78435"/>
        <dbReference type="EC" id="2.4.99.28"/>
    </reaction>
</comment>
<dbReference type="FunFam" id="1.10.3810.10:FF:000001">
    <property type="entry name" value="Penicillin-binding protein 1A"/>
    <property type="match status" value="1"/>
</dbReference>
<protein>
    <submittedName>
        <fullName evidence="17">Glycosyl transferase</fullName>
    </submittedName>
</protein>
<evidence type="ECO:0000259" key="16">
    <source>
        <dbReference type="Pfam" id="PF00912"/>
    </source>
</evidence>
<evidence type="ECO:0000256" key="2">
    <source>
        <dbReference type="ARBA" id="ARBA00007739"/>
    </source>
</evidence>
<organism evidence="17 18">
    <name type="scientific">Nocardioides antri</name>
    <dbReference type="NCBI Taxonomy" id="2607659"/>
    <lineage>
        <taxon>Bacteria</taxon>
        <taxon>Bacillati</taxon>
        <taxon>Actinomycetota</taxon>
        <taxon>Actinomycetes</taxon>
        <taxon>Propionibacteriales</taxon>
        <taxon>Nocardioidaceae</taxon>
        <taxon>Nocardioides</taxon>
    </lineage>
</organism>
<keyword evidence="18" id="KW-1185">Reference proteome</keyword>
<dbReference type="InterPro" id="IPR023346">
    <property type="entry name" value="Lysozyme-like_dom_sf"/>
</dbReference>
<reference evidence="17 18" key="1">
    <citation type="submission" date="2019-09" db="EMBL/GenBank/DDBJ databases">
        <title>Nocardioides panacisoli sp. nov., isolated from the soil of a ginseng field.</title>
        <authorList>
            <person name="Cho C."/>
        </authorList>
    </citation>
    <scope>NUCLEOTIDE SEQUENCE [LARGE SCALE GENOMIC DNA]</scope>
    <source>
        <strain evidence="17 18">BN140041</strain>
    </source>
</reference>
<keyword evidence="4" id="KW-0645">Protease</keyword>
<comment type="catalytic activity">
    <reaction evidence="12">
        <text>Preferential cleavage: (Ac)2-L-Lys-D-Ala-|-D-Ala. Also transpeptidation of peptidyl-alanyl moieties that are N-acyl substituents of D-alanine.</text>
        <dbReference type="EC" id="3.4.16.4"/>
    </reaction>
</comment>
<dbReference type="GO" id="GO:0071555">
    <property type="term" value="P:cell wall organization"/>
    <property type="evidence" value="ECO:0007669"/>
    <property type="project" value="UniProtKB-KW"/>
</dbReference>
<dbReference type="Gene3D" id="3.40.710.10">
    <property type="entry name" value="DD-peptidase/beta-lactamase superfamily"/>
    <property type="match status" value="1"/>
</dbReference>
<comment type="caution">
    <text evidence="17">The sequence shown here is derived from an EMBL/GenBank/DDBJ whole genome shotgun (WGS) entry which is preliminary data.</text>
</comment>
<evidence type="ECO:0000256" key="1">
    <source>
        <dbReference type="ARBA" id="ARBA00007090"/>
    </source>
</evidence>
<feature type="transmembrane region" description="Helical" evidence="14">
    <location>
        <begin position="22"/>
        <end position="49"/>
    </location>
</feature>
<dbReference type="Gene3D" id="1.10.3810.10">
    <property type="entry name" value="Biosynthetic peptidoglycan transglycosylase-like"/>
    <property type="match status" value="1"/>
</dbReference>
<keyword evidence="8" id="KW-0133">Cell shape</keyword>
<dbReference type="RefSeq" id="WP_149748347.1">
    <property type="nucleotide sequence ID" value="NZ_VUJW01000001.1"/>
</dbReference>
<comment type="similarity">
    <text evidence="2">In the N-terminal section; belongs to the glycosyltransferase 51 family.</text>
</comment>
<dbReference type="EMBL" id="VUJW01000001">
    <property type="protein sequence ID" value="KAA1428724.1"/>
    <property type="molecule type" value="Genomic_DNA"/>
</dbReference>
<dbReference type="GO" id="GO:0009002">
    <property type="term" value="F:serine-type D-Ala-D-Ala carboxypeptidase activity"/>
    <property type="evidence" value="ECO:0007669"/>
    <property type="project" value="UniProtKB-EC"/>
</dbReference>
<dbReference type="GO" id="GO:0009252">
    <property type="term" value="P:peptidoglycan biosynthetic process"/>
    <property type="evidence" value="ECO:0007669"/>
    <property type="project" value="UniProtKB-KW"/>
</dbReference>
<keyword evidence="10" id="KW-0511">Multifunctional enzyme</keyword>
<dbReference type="SUPFAM" id="SSF56601">
    <property type="entry name" value="beta-lactamase/transpeptidase-like"/>
    <property type="match status" value="1"/>
</dbReference>
<evidence type="ECO:0000256" key="11">
    <source>
        <dbReference type="ARBA" id="ARBA00023316"/>
    </source>
</evidence>
<keyword evidence="14" id="KW-1133">Transmembrane helix</keyword>
<dbReference type="InterPro" id="IPR001264">
    <property type="entry name" value="Glyco_trans_51"/>
</dbReference>
<dbReference type="GO" id="GO:0030288">
    <property type="term" value="C:outer membrane-bounded periplasmic space"/>
    <property type="evidence" value="ECO:0007669"/>
    <property type="project" value="TreeGrafter"/>
</dbReference>
<evidence type="ECO:0000256" key="8">
    <source>
        <dbReference type="ARBA" id="ARBA00022960"/>
    </source>
</evidence>
<evidence type="ECO:0000256" key="6">
    <source>
        <dbReference type="ARBA" id="ARBA00022679"/>
    </source>
</evidence>
<dbReference type="GO" id="GO:0008360">
    <property type="term" value="P:regulation of cell shape"/>
    <property type="evidence" value="ECO:0007669"/>
    <property type="project" value="UniProtKB-KW"/>
</dbReference>
<evidence type="ECO:0000256" key="4">
    <source>
        <dbReference type="ARBA" id="ARBA00022670"/>
    </source>
</evidence>
<evidence type="ECO:0000256" key="10">
    <source>
        <dbReference type="ARBA" id="ARBA00023268"/>
    </source>
</evidence>
<dbReference type="InterPro" id="IPR036950">
    <property type="entry name" value="PBP_transglycosylase"/>
</dbReference>
<dbReference type="Pfam" id="PF00912">
    <property type="entry name" value="Transgly"/>
    <property type="match status" value="1"/>
</dbReference>
<evidence type="ECO:0000313" key="18">
    <source>
        <dbReference type="Proteomes" id="UP000324351"/>
    </source>
</evidence>
<dbReference type="AlphaFoldDB" id="A0A5B1M7N3"/>
<evidence type="ECO:0000256" key="14">
    <source>
        <dbReference type="SAM" id="Phobius"/>
    </source>
</evidence>
<dbReference type="InterPro" id="IPR001460">
    <property type="entry name" value="PCN-bd_Tpept"/>
</dbReference>
<dbReference type="GO" id="GO:0006508">
    <property type="term" value="P:proteolysis"/>
    <property type="evidence" value="ECO:0007669"/>
    <property type="project" value="UniProtKB-KW"/>
</dbReference>
<dbReference type="Proteomes" id="UP000324351">
    <property type="component" value="Unassembled WGS sequence"/>
</dbReference>
<reference evidence="17 18" key="2">
    <citation type="submission" date="2019-09" db="EMBL/GenBank/DDBJ databases">
        <authorList>
            <person name="Jin C."/>
        </authorList>
    </citation>
    <scope>NUCLEOTIDE SEQUENCE [LARGE SCALE GENOMIC DNA]</scope>
    <source>
        <strain evidence="17 18">BN140041</strain>
    </source>
</reference>
<feature type="domain" description="Glycosyl transferase family 51" evidence="16">
    <location>
        <begin position="75"/>
        <end position="260"/>
    </location>
</feature>
<evidence type="ECO:0000256" key="12">
    <source>
        <dbReference type="ARBA" id="ARBA00034000"/>
    </source>
</evidence>
<feature type="domain" description="Penicillin-binding protein transpeptidase" evidence="15">
    <location>
        <begin position="359"/>
        <end position="631"/>
    </location>
</feature>
<sequence>MTASADGGSRTRGGAICQLTRMLSVAVVVGVLVGLAVAPVVGLTAMFLADVTRHFPAPLSFEPLPQRSEVVDRNGETVATFYQRNRVVVTLDEVDPLLVDAVLAIEDNRFFQHGAMDPQGTMRAFVTNLLRQEQAQGGSSITQQLVKLTLVEQAGSRRGRLEAVEPTYERKVVELRHAAWLEQSHSKEWILERYLNIAYFGEGAYGVEVAAQHYFSRSAEHLSLRQAALLAGLVSRPEGQDPVEQPGRAKDRRNVVLDRMAEVGVISAERAARTKELGLGLQVAPTPNGCVRSAAPFFCDYLLAYLLRQPALGVSEAAREELLHTGGLTIRTTVDLRFQRAAEQAARAHVRPTDQAIGALAMLAPGSGDVLALAQSRPMGRDRQEGETFLNYVVPQEYGDANGFQAGSTFKVFVLAAAIEQGIPLDTEIRAPQRISLPVSGFRTCQGYPRSTQVWSPRNSTGSGTFDLYTGTQQSVNTFYAQLERRTGLCRPYRLARAMGIPLTDPATQQVPSFTLGVVDVSPLEMAEAYATFAARGRHCAARPVTEVLDAEGQVLDSYSADCRRILDPGVADAVNDVLRGVQETGGFGYEAGLGLDQQSAAKTGTTDENRSVWFIGYTPNLAAAAMLAGADDDGHWRTLNRQVIGGEFVSEAFGSTHAGPIWGDAMKAVEQWLPDTTFTPPPRRYPPEPEQP</sequence>
<evidence type="ECO:0000259" key="15">
    <source>
        <dbReference type="Pfam" id="PF00905"/>
    </source>
</evidence>